<evidence type="ECO:0000313" key="13">
    <source>
        <dbReference type="EMBL" id="WFD33259.1"/>
    </source>
</evidence>
<reference evidence="13" key="1">
    <citation type="submission" date="2023-03" db="EMBL/GenBank/DDBJ databases">
        <title>Mating type loci evolution in Malassezia.</title>
        <authorList>
            <person name="Coelho M.A."/>
        </authorList>
    </citation>
    <scope>NUCLEOTIDE SEQUENCE</scope>
    <source>
        <strain evidence="13">CBS 11721</strain>
    </source>
</reference>
<feature type="transmembrane region" description="Helical" evidence="11">
    <location>
        <begin position="173"/>
        <end position="191"/>
    </location>
</feature>
<dbReference type="InterPro" id="IPR051076">
    <property type="entry name" value="Golgi_membrane_TVP38/TMEM64"/>
</dbReference>
<feature type="transmembrane region" description="Helical" evidence="11">
    <location>
        <begin position="313"/>
        <end position="335"/>
    </location>
</feature>
<evidence type="ECO:0000256" key="6">
    <source>
        <dbReference type="ARBA" id="ARBA00022692"/>
    </source>
</evidence>
<dbReference type="PANTHER" id="PTHR47549">
    <property type="entry name" value="GOLGI APPARATUS MEMBRANE PROTEIN TVP38-RELATED"/>
    <property type="match status" value="1"/>
</dbReference>
<evidence type="ECO:0000256" key="1">
    <source>
        <dbReference type="ARBA" id="ARBA00002978"/>
    </source>
</evidence>
<dbReference type="PANTHER" id="PTHR47549:SF2">
    <property type="entry name" value="GOLGI APPARATUS MEMBRANE PROTEIN TVP38"/>
    <property type="match status" value="1"/>
</dbReference>
<feature type="transmembrane region" description="Helical" evidence="11">
    <location>
        <begin position="360"/>
        <end position="381"/>
    </location>
</feature>
<comment type="function">
    <text evidence="1">Golgi membrane protein involved in vesicular trafficking and spindle migration.</text>
</comment>
<feature type="transmembrane region" description="Helical" evidence="11">
    <location>
        <begin position="211"/>
        <end position="230"/>
    </location>
</feature>
<evidence type="ECO:0000256" key="8">
    <source>
        <dbReference type="ARBA" id="ARBA00023034"/>
    </source>
</evidence>
<feature type="region of interest" description="Disordered" evidence="10">
    <location>
        <begin position="1"/>
        <end position="21"/>
    </location>
</feature>
<dbReference type="Proteomes" id="UP001219933">
    <property type="component" value="Chromosome 1"/>
</dbReference>
<keyword evidence="9 11" id="KW-0472">Membrane</keyword>
<keyword evidence="8" id="KW-0333">Golgi apparatus</keyword>
<dbReference type="Pfam" id="PF09335">
    <property type="entry name" value="VTT_dom"/>
    <property type="match status" value="1"/>
</dbReference>
<organism evidence="13 14">
    <name type="scientific">Malassezia cuniculi</name>
    <dbReference type="NCBI Taxonomy" id="948313"/>
    <lineage>
        <taxon>Eukaryota</taxon>
        <taxon>Fungi</taxon>
        <taxon>Dikarya</taxon>
        <taxon>Basidiomycota</taxon>
        <taxon>Ustilaginomycotina</taxon>
        <taxon>Malasseziomycetes</taxon>
        <taxon>Malasseziales</taxon>
        <taxon>Malasseziaceae</taxon>
        <taxon>Malassezia</taxon>
    </lineage>
</organism>
<comment type="subcellular location">
    <subcellularLocation>
        <location evidence="2">Golgi apparatus membrane</location>
        <topology evidence="2">Multi-pass membrane protein</topology>
    </subcellularLocation>
</comment>
<comment type="similarity">
    <text evidence="3">Belongs to the TVP38/TMEM64 family.</text>
</comment>
<gene>
    <name evidence="13" type="ORF">MCUN1_000072</name>
</gene>
<proteinExistence type="inferred from homology"/>
<evidence type="ECO:0000256" key="5">
    <source>
        <dbReference type="ARBA" id="ARBA00020673"/>
    </source>
</evidence>
<name>A0AAF0EQA1_9BASI</name>
<evidence type="ECO:0000313" key="14">
    <source>
        <dbReference type="Proteomes" id="UP001219933"/>
    </source>
</evidence>
<evidence type="ECO:0000256" key="7">
    <source>
        <dbReference type="ARBA" id="ARBA00022989"/>
    </source>
</evidence>
<protein>
    <recommendedName>
        <fullName evidence="4">Golgi apparatus membrane protein TVP38</fullName>
    </recommendedName>
    <alternativeName>
        <fullName evidence="5">Golgi apparatus membrane protein tvp38</fullName>
    </alternativeName>
</protein>
<evidence type="ECO:0000256" key="3">
    <source>
        <dbReference type="ARBA" id="ARBA00008640"/>
    </source>
</evidence>
<keyword evidence="7 11" id="KW-1133">Transmembrane helix</keyword>
<evidence type="ECO:0000256" key="4">
    <source>
        <dbReference type="ARBA" id="ARBA00013533"/>
    </source>
</evidence>
<evidence type="ECO:0000256" key="9">
    <source>
        <dbReference type="ARBA" id="ARBA00023136"/>
    </source>
</evidence>
<evidence type="ECO:0000256" key="11">
    <source>
        <dbReference type="SAM" id="Phobius"/>
    </source>
</evidence>
<evidence type="ECO:0000259" key="12">
    <source>
        <dbReference type="Pfam" id="PF09335"/>
    </source>
</evidence>
<feature type="transmembrane region" description="Helical" evidence="11">
    <location>
        <begin position="237"/>
        <end position="262"/>
    </location>
</feature>
<feature type="domain" description="VTT" evidence="12">
    <location>
        <begin position="232"/>
        <end position="345"/>
    </location>
</feature>
<keyword evidence="6 11" id="KW-0812">Transmembrane</keyword>
<keyword evidence="14" id="KW-1185">Reference proteome</keyword>
<evidence type="ECO:0000256" key="10">
    <source>
        <dbReference type="SAM" id="MobiDB-lite"/>
    </source>
</evidence>
<dbReference type="EMBL" id="CP119877">
    <property type="protein sequence ID" value="WFD33259.1"/>
    <property type="molecule type" value="Genomic_DNA"/>
</dbReference>
<dbReference type="GO" id="GO:0000139">
    <property type="term" value="C:Golgi membrane"/>
    <property type="evidence" value="ECO:0007669"/>
    <property type="project" value="UniProtKB-SubCell"/>
</dbReference>
<sequence length="439" mass="49406">MHTGVDRVPSTGTTHEGPPAYDEIDVIHAYAEEDYTPVPRAHQRFPARRNSALNQPVIAPHPTEHGAPYRVSYQVDDADETVNPTYPLQNDITAFTSNSALHIPLTELDQSSFRDEYPGIYTEAAPDMALLNEEQRKIAKEYPRDLDDEPRSLVQTIVHGFVHWRDFCKWRYLHYYLIGIAIIVLIVLMTVFHEQIIDWLEPTSQKVRTVWWGWVIPVAVLFVLSFPPLFGAEIIAVLCGIVYGVWIGFGIVALGTLLGEIGNYYLFKYTLQKLARKTERKSMTYAALASIIRNGGFRILLALRLSAMPGHIITAVCATVGVGFWLFVITAVLSLPKYLGVVYFGVAIRSSDDKSSGSRVVQLVVIIAIAVITMVIALYIWRKMDKVKPAVRDELRRERYARLIAASKPDDTPWQAGMSNISLPDTHALKNEPIPLHQL</sequence>
<accession>A0AAF0EQA1</accession>
<feature type="transmembrane region" description="Helical" evidence="11">
    <location>
        <begin position="282"/>
        <end position="301"/>
    </location>
</feature>
<dbReference type="InterPro" id="IPR032816">
    <property type="entry name" value="VTT_dom"/>
</dbReference>
<evidence type="ECO:0000256" key="2">
    <source>
        <dbReference type="ARBA" id="ARBA00004653"/>
    </source>
</evidence>
<dbReference type="AlphaFoldDB" id="A0AAF0EQA1"/>